<keyword evidence="1" id="KW-1133">Transmembrane helix</keyword>
<accession>A0A8J7YAS4</accession>
<feature type="transmembrane region" description="Helical" evidence="1">
    <location>
        <begin position="18"/>
        <end position="36"/>
    </location>
</feature>
<organism evidence="2 3">
    <name type="scientific">Haloarcula limicola</name>
    <dbReference type="NCBI Taxonomy" id="1429915"/>
    <lineage>
        <taxon>Archaea</taxon>
        <taxon>Methanobacteriati</taxon>
        <taxon>Methanobacteriota</taxon>
        <taxon>Stenosarchaea group</taxon>
        <taxon>Halobacteria</taxon>
        <taxon>Halobacteriales</taxon>
        <taxon>Haloarculaceae</taxon>
        <taxon>Haloarcula</taxon>
    </lineage>
</organism>
<reference evidence="2 3" key="1">
    <citation type="submission" date="2021-06" db="EMBL/GenBank/DDBJ databases">
        <title>New haloarchaea isolates fom saline soil.</title>
        <authorList>
            <person name="Duran-Viseras A."/>
            <person name="Sanchez-Porro C.S."/>
            <person name="Ventosa A."/>
        </authorList>
    </citation>
    <scope>NUCLEOTIDE SEQUENCE [LARGE SCALE GENOMIC DNA]</scope>
    <source>
        <strain evidence="2 3">JCM 183640</strain>
    </source>
</reference>
<dbReference type="EMBL" id="JAHQXF010000002">
    <property type="protein sequence ID" value="MBV0925186.1"/>
    <property type="molecule type" value="Genomic_DNA"/>
</dbReference>
<evidence type="ECO:0000256" key="1">
    <source>
        <dbReference type="SAM" id="Phobius"/>
    </source>
</evidence>
<feature type="transmembrane region" description="Helical" evidence="1">
    <location>
        <begin position="72"/>
        <end position="93"/>
    </location>
</feature>
<gene>
    <name evidence="2" type="ORF">KTS45_13355</name>
</gene>
<name>A0A8J7YAS4_9EURY</name>
<keyword evidence="1" id="KW-0812">Transmembrane</keyword>
<protein>
    <submittedName>
        <fullName evidence="2">Uncharacterized protein</fullName>
    </submittedName>
</protein>
<dbReference type="AlphaFoldDB" id="A0A8J7YAS4"/>
<dbReference type="Proteomes" id="UP000766550">
    <property type="component" value="Unassembled WGS sequence"/>
</dbReference>
<evidence type="ECO:0000313" key="3">
    <source>
        <dbReference type="Proteomes" id="UP000766550"/>
    </source>
</evidence>
<keyword evidence="3" id="KW-1185">Reference proteome</keyword>
<keyword evidence="1" id="KW-0472">Membrane</keyword>
<feature type="transmembrane region" description="Helical" evidence="1">
    <location>
        <begin position="48"/>
        <end position="66"/>
    </location>
</feature>
<sequence>MSDATADRVDFRRLRTVFAGRVVVAVFAFLTIPLVVGSLDGRLLTPLAYPGYLVMMIGSSVGSYLFPNYALWLFWAPFLLGCYAVAVVAGIGYRTVR</sequence>
<evidence type="ECO:0000313" key="2">
    <source>
        <dbReference type="EMBL" id="MBV0925186.1"/>
    </source>
</evidence>
<proteinExistence type="predicted"/>
<dbReference type="RefSeq" id="WP_162318024.1">
    <property type="nucleotide sequence ID" value="NZ_JAHQXF010000002.1"/>
</dbReference>
<comment type="caution">
    <text evidence="2">The sequence shown here is derived from an EMBL/GenBank/DDBJ whole genome shotgun (WGS) entry which is preliminary data.</text>
</comment>
<dbReference type="OrthoDB" id="247873at2157"/>